<dbReference type="OrthoDB" id="9807120at2"/>
<name>A0A1M6WV99_9FIRM</name>
<dbReference type="STRING" id="1121950.SAMN02745243_04104"/>
<feature type="compositionally biased region" description="Basic and acidic residues" evidence="1">
    <location>
        <begin position="225"/>
        <end position="253"/>
    </location>
</feature>
<feature type="region of interest" description="Disordered" evidence="1">
    <location>
        <begin position="225"/>
        <end position="261"/>
    </location>
</feature>
<evidence type="ECO:0000313" key="2">
    <source>
        <dbReference type="EMBL" id="SHK97475.1"/>
    </source>
</evidence>
<proteinExistence type="predicted"/>
<dbReference type="EMBL" id="FQZY01000121">
    <property type="protein sequence ID" value="SHK97475.1"/>
    <property type="molecule type" value="Genomic_DNA"/>
</dbReference>
<gene>
    <name evidence="2" type="ORF">SAMN02745243_04104</name>
</gene>
<evidence type="ECO:0000313" key="3">
    <source>
        <dbReference type="Proteomes" id="UP000184301"/>
    </source>
</evidence>
<sequence length="261" mass="28773">MKPSLSVPLREQENLKELFKLMDENGLGEKKAEIAELADYIDKMDQQFGAVLEELKGVKEQLGMIQEKGIKSQTLKLITKVESKVGEAKQQLQTVKKKFMEGVEKAVSGFKDKGISALQTAVDITGLQKGISKIKEQLHATIDLTDNGISHLGTMGDELHDAGVHLGNIGRTLAGKELKPATSRDVEKGAFFQGQKALFTVMGMLSGMEKRTDTLLGRLAQLEERASRTPKISVRDSLKSIQTEKKSQESGMEKHRKTPAR</sequence>
<evidence type="ECO:0000256" key="1">
    <source>
        <dbReference type="SAM" id="MobiDB-lite"/>
    </source>
</evidence>
<dbReference type="Pfam" id="PF20379">
    <property type="entry name" value="DUF6674"/>
    <property type="match status" value="1"/>
</dbReference>
<reference evidence="2 3" key="1">
    <citation type="submission" date="2016-11" db="EMBL/GenBank/DDBJ databases">
        <authorList>
            <person name="Jaros S."/>
            <person name="Januszkiewicz K."/>
            <person name="Wedrychowicz H."/>
        </authorList>
    </citation>
    <scope>NUCLEOTIDE SEQUENCE [LARGE SCALE GENOMIC DNA]</scope>
    <source>
        <strain evidence="2 3">DSM 15480</strain>
    </source>
</reference>
<dbReference type="AlphaFoldDB" id="A0A1M6WV99"/>
<dbReference type="InterPro" id="IPR046656">
    <property type="entry name" value="DUF6674"/>
</dbReference>
<accession>A0A1M6WV99</accession>
<keyword evidence="3" id="KW-1185">Reference proteome</keyword>
<dbReference type="Proteomes" id="UP000184301">
    <property type="component" value="Unassembled WGS sequence"/>
</dbReference>
<dbReference type="RefSeq" id="WP_073113311.1">
    <property type="nucleotide sequence ID" value="NZ_FQZY01000121.1"/>
</dbReference>
<protein>
    <submittedName>
        <fullName evidence="2">Uncharacterized protein</fullName>
    </submittedName>
</protein>
<organism evidence="2 3">
    <name type="scientific">Hespellia stercorisuis DSM 15480</name>
    <dbReference type="NCBI Taxonomy" id="1121950"/>
    <lineage>
        <taxon>Bacteria</taxon>
        <taxon>Bacillati</taxon>
        <taxon>Bacillota</taxon>
        <taxon>Clostridia</taxon>
        <taxon>Lachnospirales</taxon>
        <taxon>Lachnospiraceae</taxon>
        <taxon>Hespellia</taxon>
    </lineage>
</organism>